<dbReference type="EMBL" id="PNBA02000003">
    <property type="protein sequence ID" value="KAG6430541.1"/>
    <property type="molecule type" value="Genomic_DNA"/>
</dbReference>
<feature type="compositionally biased region" description="Low complexity" evidence="2">
    <location>
        <begin position="9"/>
        <end position="22"/>
    </location>
</feature>
<evidence type="ECO:0000313" key="4">
    <source>
        <dbReference type="EMBL" id="KAG6430541.1"/>
    </source>
</evidence>
<feature type="domain" description="Myb/SANT-like DNA-binding" evidence="3">
    <location>
        <begin position="72"/>
        <end position="165"/>
    </location>
</feature>
<sequence>MLGLEMSLHHNLPPAQNPQNPHHIPPPQQQRHSPMAALPYPKSKNQSLTLSDDDESGFTADDGKRRVSPWQRMKWTDNMVRLLIMVVFYIGDEVGAAEAGEAGGKKKGGGVLQKKGKWKSVSRAMMERGFYVSPQQCEDKFNDLNKRYKRVNDILGKGTSCRVVENQSLLDSMDLAPKVKDEVKKLLNSKHLYFREMCAYHNSCGGGGGAGQQSQSSPPTETNAAAAVCLHAAAAEKTPNLNRGTFGCGDSFQLEKQRLKWLKFSSKKEREMEREKLINERTKLENERMMLLIRHKELDLIEHQSSNKKTDPSSITG</sequence>
<dbReference type="AlphaFoldDB" id="A0A8X9A7L9"/>
<gene>
    <name evidence="4" type="ORF">SASPL_108611</name>
</gene>
<evidence type="ECO:0000313" key="5">
    <source>
        <dbReference type="Proteomes" id="UP000298416"/>
    </source>
</evidence>
<evidence type="ECO:0000256" key="1">
    <source>
        <dbReference type="SAM" id="Coils"/>
    </source>
</evidence>
<reference evidence="4" key="1">
    <citation type="submission" date="2018-01" db="EMBL/GenBank/DDBJ databases">
        <authorList>
            <person name="Mao J.F."/>
        </authorList>
    </citation>
    <scope>NUCLEOTIDE SEQUENCE</scope>
    <source>
        <strain evidence="4">Huo1</strain>
        <tissue evidence="4">Leaf</tissue>
    </source>
</reference>
<dbReference type="Proteomes" id="UP000298416">
    <property type="component" value="Unassembled WGS sequence"/>
</dbReference>
<comment type="caution">
    <text evidence="4">The sequence shown here is derived from an EMBL/GenBank/DDBJ whole genome shotgun (WGS) entry which is preliminary data.</text>
</comment>
<organism evidence="4">
    <name type="scientific">Salvia splendens</name>
    <name type="common">Scarlet sage</name>
    <dbReference type="NCBI Taxonomy" id="180675"/>
    <lineage>
        <taxon>Eukaryota</taxon>
        <taxon>Viridiplantae</taxon>
        <taxon>Streptophyta</taxon>
        <taxon>Embryophyta</taxon>
        <taxon>Tracheophyta</taxon>
        <taxon>Spermatophyta</taxon>
        <taxon>Magnoliopsida</taxon>
        <taxon>eudicotyledons</taxon>
        <taxon>Gunneridae</taxon>
        <taxon>Pentapetalae</taxon>
        <taxon>asterids</taxon>
        <taxon>lamiids</taxon>
        <taxon>Lamiales</taxon>
        <taxon>Lamiaceae</taxon>
        <taxon>Nepetoideae</taxon>
        <taxon>Mentheae</taxon>
        <taxon>Salviinae</taxon>
        <taxon>Salvia</taxon>
        <taxon>Salvia subgen. Calosphace</taxon>
        <taxon>core Calosphace</taxon>
    </lineage>
</organism>
<dbReference type="InterPro" id="IPR044822">
    <property type="entry name" value="Myb_DNA-bind_4"/>
</dbReference>
<dbReference type="PANTHER" id="PTHR46327">
    <property type="entry name" value="F16F4.11 PROTEIN-RELATED"/>
    <property type="match status" value="1"/>
</dbReference>
<dbReference type="Pfam" id="PF13837">
    <property type="entry name" value="Myb_DNA-bind_4"/>
    <property type="match status" value="1"/>
</dbReference>
<dbReference type="PANTHER" id="PTHR46327:SF2">
    <property type="entry name" value="SEQUENCE-SPECIFIC DNA BINDING TRANSCRIPTION FACTOR"/>
    <property type="match status" value="1"/>
</dbReference>
<protein>
    <recommendedName>
        <fullName evidence="3">Myb/SANT-like DNA-binding domain-containing protein</fullName>
    </recommendedName>
</protein>
<evidence type="ECO:0000259" key="3">
    <source>
        <dbReference type="Pfam" id="PF13837"/>
    </source>
</evidence>
<keyword evidence="5" id="KW-1185">Reference proteome</keyword>
<name>A0A8X9A7L9_SALSN</name>
<dbReference type="Gene3D" id="1.10.10.60">
    <property type="entry name" value="Homeodomain-like"/>
    <property type="match status" value="1"/>
</dbReference>
<reference evidence="4" key="2">
    <citation type="submission" date="2020-08" db="EMBL/GenBank/DDBJ databases">
        <title>Plant Genome Project.</title>
        <authorList>
            <person name="Zhang R.-G."/>
        </authorList>
    </citation>
    <scope>NUCLEOTIDE SEQUENCE</scope>
    <source>
        <strain evidence="4">Huo1</strain>
        <tissue evidence="4">Leaf</tissue>
    </source>
</reference>
<keyword evidence="1" id="KW-0175">Coiled coil</keyword>
<proteinExistence type="predicted"/>
<evidence type="ECO:0000256" key="2">
    <source>
        <dbReference type="SAM" id="MobiDB-lite"/>
    </source>
</evidence>
<accession>A0A8X9A7L9</accession>
<feature type="region of interest" description="Disordered" evidence="2">
    <location>
        <begin position="1"/>
        <end position="64"/>
    </location>
</feature>
<feature type="coiled-coil region" evidence="1">
    <location>
        <begin position="267"/>
        <end position="294"/>
    </location>
</feature>